<gene>
    <name evidence="3" type="ORF">GCM10018785_47780</name>
</gene>
<sequence length="209" mass="23017">MDYDALRSASFTLLDDAVSDWSLLVDHLERLERDAGVGLRGAANRANWAGVNATVSREFIGKTAGEFKDAHAQAKSVHRILSDTRDELKRHHRRLEEAVERGLEKNLTVTATGGGGFTVSMNVHPDRAGKGNSVPEHGERDVAALRDEVQRILDEATESDSTGAMCSGRSPIRAGTGSLRSRTRIGTARSRRWRRRTSCRSWPGRIRGT</sequence>
<protein>
    <submittedName>
        <fullName evidence="3">Uncharacterized protein</fullName>
    </submittedName>
</protein>
<dbReference type="EMBL" id="BNBT01000083">
    <property type="protein sequence ID" value="GHE74052.1"/>
    <property type="molecule type" value="Genomic_DNA"/>
</dbReference>
<keyword evidence="1" id="KW-0175">Coiled coil</keyword>
<feature type="region of interest" description="Disordered" evidence="2">
    <location>
        <begin position="157"/>
        <end position="209"/>
    </location>
</feature>
<evidence type="ECO:0000256" key="1">
    <source>
        <dbReference type="SAM" id="Coils"/>
    </source>
</evidence>
<keyword evidence="4" id="KW-1185">Reference proteome</keyword>
<feature type="coiled-coil region" evidence="1">
    <location>
        <begin position="78"/>
        <end position="105"/>
    </location>
</feature>
<evidence type="ECO:0000313" key="3">
    <source>
        <dbReference type="EMBL" id="GHE74052.1"/>
    </source>
</evidence>
<accession>A0A919DRA1</accession>
<evidence type="ECO:0000256" key="2">
    <source>
        <dbReference type="SAM" id="MobiDB-lite"/>
    </source>
</evidence>
<proteinExistence type="predicted"/>
<reference evidence="3" key="2">
    <citation type="submission" date="2020-09" db="EMBL/GenBank/DDBJ databases">
        <authorList>
            <person name="Sun Q."/>
            <person name="Ohkuma M."/>
        </authorList>
    </citation>
    <scope>NUCLEOTIDE SEQUENCE</scope>
    <source>
        <strain evidence="3">JCM 4784</strain>
    </source>
</reference>
<evidence type="ECO:0000313" key="4">
    <source>
        <dbReference type="Proteomes" id="UP000608024"/>
    </source>
</evidence>
<name>A0A919DRA1_9ACTN</name>
<reference evidence="3" key="1">
    <citation type="journal article" date="2014" name="Int. J. Syst. Evol. Microbiol.">
        <title>Complete genome sequence of Corynebacterium casei LMG S-19264T (=DSM 44701T), isolated from a smear-ripened cheese.</title>
        <authorList>
            <consortium name="US DOE Joint Genome Institute (JGI-PGF)"/>
            <person name="Walter F."/>
            <person name="Albersmeier A."/>
            <person name="Kalinowski J."/>
            <person name="Ruckert C."/>
        </authorList>
    </citation>
    <scope>NUCLEOTIDE SEQUENCE</scope>
    <source>
        <strain evidence="3">JCM 4784</strain>
    </source>
</reference>
<comment type="caution">
    <text evidence="3">The sequence shown here is derived from an EMBL/GenBank/DDBJ whole genome shotgun (WGS) entry which is preliminary data.</text>
</comment>
<organism evidence="3 4">
    <name type="scientific">Streptomyces longispororuber</name>
    <dbReference type="NCBI Taxonomy" id="68230"/>
    <lineage>
        <taxon>Bacteria</taxon>
        <taxon>Bacillati</taxon>
        <taxon>Actinomycetota</taxon>
        <taxon>Actinomycetes</taxon>
        <taxon>Kitasatosporales</taxon>
        <taxon>Streptomycetaceae</taxon>
        <taxon>Streptomyces</taxon>
    </lineage>
</organism>
<dbReference type="AlphaFoldDB" id="A0A919DRA1"/>
<feature type="compositionally biased region" description="Basic residues" evidence="2">
    <location>
        <begin position="189"/>
        <end position="198"/>
    </location>
</feature>
<dbReference type="Proteomes" id="UP000608024">
    <property type="component" value="Unassembled WGS sequence"/>
</dbReference>